<dbReference type="InterPro" id="IPR041426">
    <property type="entry name" value="Mos1_HTH"/>
</dbReference>
<gene>
    <name evidence="2" type="ORF">EVAR_19137_1</name>
</gene>
<dbReference type="STRING" id="151549.A0A4C1VNA8"/>
<dbReference type="PANTHER" id="PTHR46060:SF2">
    <property type="entry name" value="HISTONE-LYSINE N-METHYLTRANSFERASE SETMAR"/>
    <property type="match status" value="1"/>
</dbReference>
<protein>
    <submittedName>
        <fullName evidence="2">Mariner Mos1 transposase</fullName>
    </submittedName>
</protein>
<dbReference type="Gene3D" id="1.10.10.1450">
    <property type="match status" value="1"/>
</dbReference>
<dbReference type="GO" id="GO:0044774">
    <property type="term" value="P:mitotic DNA integrity checkpoint signaling"/>
    <property type="evidence" value="ECO:0007669"/>
    <property type="project" value="TreeGrafter"/>
</dbReference>
<evidence type="ECO:0000313" key="3">
    <source>
        <dbReference type="Proteomes" id="UP000299102"/>
    </source>
</evidence>
<dbReference type="InterPro" id="IPR052709">
    <property type="entry name" value="Transposase-MT_Hybrid"/>
</dbReference>
<keyword evidence="3" id="KW-1185">Reference proteome</keyword>
<dbReference type="GO" id="GO:0005634">
    <property type="term" value="C:nucleus"/>
    <property type="evidence" value="ECO:0007669"/>
    <property type="project" value="TreeGrafter"/>
</dbReference>
<dbReference type="GO" id="GO:0003697">
    <property type="term" value="F:single-stranded DNA binding"/>
    <property type="evidence" value="ECO:0007669"/>
    <property type="project" value="TreeGrafter"/>
</dbReference>
<dbReference type="GO" id="GO:0044547">
    <property type="term" value="F:DNA topoisomerase binding"/>
    <property type="evidence" value="ECO:0007669"/>
    <property type="project" value="TreeGrafter"/>
</dbReference>
<comment type="caution">
    <text evidence="2">The sequence shown here is derived from an EMBL/GenBank/DDBJ whole genome shotgun (WGS) entry which is preliminary data.</text>
</comment>
<evidence type="ECO:0000313" key="2">
    <source>
        <dbReference type="EMBL" id="GBP40010.1"/>
    </source>
</evidence>
<dbReference type="GO" id="GO:0015074">
    <property type="term" value="P:DNA integration"/>
    <property type="evidence" value="ECO:0007669"/>
    <property type="project" value="TreeGrafter"/>
</dbReference>
<reference evidence="2 3" key="1">
    <citation type="journal article" date="2019" name="Commun. Biol.">
        <title>The bagworm genome reveals a unique fibroin gene that provides high tensile strength.</title>
        <authorList>
            <person name="Kono N."/>
            <person name="Nakamura H."/>
            <person name="Ohtoshi R."/>
            <person name="Tomita M."/>
            <person name="Numata K."/>
            <person name="Arakawa K."/>
        </authorList>
    </citation>
    <scope>NUCLEOTIDE SEQUENCE [LARGE SCALE GENOMIC DNA]</scope>
</reference>
<dbReference type="PANTHER" id="PTHR46060">
    <property type="entry name" value="MARINER MOS1 TRANSPOSASE-LIKE PROTEIN"/>
    <property type="match status" value="1"/>
</dbReference>
<dbReference type="Gene3D" id="1.10.10.10">
    <property type="entry name" value="Winged helix-like DNA-binding domain superfamily/Winged helix DNA-binding domain"/>
    <property type="match status" value="1"/>
</dbReference>
<name>A0A4C1VNA8_EUMVA</name>
<proteinExistence type="predicted"/>
<dbReference type="Proteomes" id="UP000299102">
    <property type="component" value="Unassembled WGS sequence"/>
</dbReference>
<feature type="domain" description="Mos1 transposase HTH" evidence="1">
    <location>
        <begin position="2"/>
        <end position="37"/>
    </location>
</feature>
<accession>A0A4C1VNA8</accession>
<dbReference type="EMBL" id="BGZK01000375">
    <property type="protein sequence ID" value="GBP40010.1"/>
    <property type="molecule type" value="Genomic_DNA"/>
</dbReference>
<dbReference type="GO" id="GO:0000793">
    <property type="term" value="C:condensed chromosome"/>
    <property type="evidence" value="ECO:0007669"/>
    <property type="project" value="TreeGrafter"/>
</dbReference>
<dbReference type="AlphaFoldDB" id="A0A4C1VNA8"/>
<evidence type="ECO:0000259" key="1">
    <source>
        <dbReference type="Pfam" id="PF17906"/>
    </source>
</evidence>
<dbReference type="GO" id="GO:0003690">
    <property type="term" value="F:double-stranded DNA binding"/>
    <property type="evidence" value="ECO:0007669"/>
    <property type="project" value="TreeGrafter"/>
</dbReference>
<organism evidence="2 3">
    <name type="scientific">Eumeta variegata</name>
    <name type="common">Bagworm moth</name>
    <name type="synonym">Eumeta japonica</name>
    <dbReference type="NCBI Taxonomy" id="151549"/>
    <lineage>
        <taxon>Eukaryota</taxon>
        <taxon>Metazoa</taxon>
        <taxon>Ecdysozoa</taxon>
        <taxon>Arthropoda</taxon>
        <taxon>Hexapoda</taxon>
        <taxon>Insecta</taxon>
        <taxon>Pterygota</taxon>
        <taxon>Neoptera</taxon>
        <taxon>Endopterygota</taxon>
        <taxon>Lepidoptera</taxon>
        <taxon>Glossata</taxon>
        <taxon>Ditrysia</taxon>
        <taxon>Tineoidea</taxon>
        <taxon>Psychidae</taxon>
        <taxon>Oiketicinae</taxon>
        <taxon>Eumeta</taxon>
    </lineage>
</organism>
<dbReference type="Pfam" id="PF17906">
    <property type="entry name" value="HTH_48"/>
    <property type="match status" value="1"/>
</dbReference>
<dbReference type="GO" id="GO:0035861">
    <property type="term" value="C:site of double-strand break"/>
    <property type="evidence" value="ECO:0007669"/>
    <property type="project" value="TreeGrafter"/>
</dbReference>
<dbReference type="GO" id="GO:0000014">
    <property type="term" value="F:single-stranded DNA endodeoxyribonuclease activity"/>
    <property type="evidence" value="ECO:0007669"/>
    <property type="project" value="TreeGrafter"/>
</dbReference>
<dbReference type="InterPro" id="IPR036388">
    <property type="entry name" value="WH-like_DNA-bd_sf"/>
</dbReference>
<dbReference type="GO" id="GO:0006303">
    <property type="term" value="P:double-strand break repair via nonhomologous end joining"/>
    <property type="evidence" value="ECO:0007669"/>
    <property type="project" value="TreeGrafter"/>
</dbReference>
<dbReference type="GO" id="GO:0046975">
    <property type="term" value="F:histone H3K36 methyltransferase activity"/>
    <property type="evidence" value="ECO:0007669"/>
    <property type="project" value="TreeGrafter"/>
</dbReference>
<dbReference type="GO" id="GO:0031297">
    <property type="term" value="P:replication fork processing"/>
    <property type="evidence" value="ECO:0007669"/>
    <property type="project" value="TreeGrafter"/>
</dbReference>
<dbReference type="GO" id="GO:0000729">
    <property type="term" value="P:DNA double-strand break processing"/>
    <property type="evidence" value="ECO:0007669"/>
    <property type="project" value="TreeGrafter"/>
</dbReference>
<dbReference type="GO" id="GO:0042800">
    <property type="term" value="F:histone H3K4 methyltransferase activity"/>
    <property type="evidence" value="ECO:0007669"/>
    <property type="project" value="TreeGrafter"/>
</dbReference>
<dbReference type="OrthoDB" id="7482553at2759"/>
<sequence length="107" mass="12351">MGKTAAESHRILLEVYDEHVLAEQTCRKWFARFKSGDFELDDKVRPGQPKKFEDEESGLFDVDSCQTLQELATSLAVDLSTVGKRLKTMGMIQKQGYWVPYELKLRH</sequence>